<evidence type="ECO:0000313" key="2">
    <source>
        <dbReference type="Proteomes" id="UP000276133"/>
    </source>
</evidence>
<organism evidence="1 2">
    <name type="scientific">Brachionus plicatilis</name>
    <name type="common">Marine rotifer</name>
    <name type="synonym">Brachionus muelleri</name>
    <dbReference type="NCBI Taxonomy" id="10195"/>
    <lineage>
        <taxon>Eukaryota</taxon>
        <taxon>Metazoa</taxon>
        <taxon>Spiralia</taxon>
        <taxon>Gnathifera</taxon>
        <taxon>Rotifera</taxon>
        <taxon>Eurotatoria</taxon>
        <taxon>Monogononta</taxon>
        <taxon>Pseudotrocha</taxon>
        <taxon>Ploima</taxon>
        <taxon>Brachionidae</taxon>
        <taxon>Brachionus</taxon>
    </lineage>
</organism>
<evidence type="ECO:0000313" key="1">
    <source>
        <dbReference type="EMBL" id="RNA25849.1"/>
    </source>
</evidence>
<dbReference type="Proteomes" id="UP000276133">
    <property type="component" value="Unassembled WGS sequence"/>
</dbReference>
<proteinExistence type="predicted"/>
<accession>A0A3M7RQU7</accession>
<comment type="caution">
    <text evidence="1">The sequence shown here is derived from an EMBL/GenBank/DDBJ whole genome shotgun (WGS) entry which is preliminary data.</text>
</comment>
<name>A0A3M7RQU7_BRAPC</name>
<reference evidence="1 2" key="1">
    <citation type="journal article" date="2018" name="Sci. Rep.">
        <title>Genomic signatures of local adaptation to the degree of environmental predictability in rotifers.</title>
        <authorList>
            <person name="Franch-Gras L."/>
            <person name="Hahn C."/>
            <person name="Garcia-Roger E.M."/>
            <person name="Carmona M.J."/>
            <person name="Serra M."/>
            <person name="Gomez A."/>
        </authorList>
    </citation>
    <scope>NUCLEOTIDE SEQUENCE [LARGE SCALE GENOMIC DNA]</scope>
    <source>
        <strain evidence="1">HYR1</strain>
    </source>
</reference>
<dbReference type="EMBL" id="REGN01002848">
    <property type="protein sequence ID" value="RNA25849.1"/>
    <property type="molecule type" value="Genomic_DNA"/>
</dbReference>
<sequence>MINKNVHMNAFKTYKRKEKILFQNLKNLNVNNPSLMMCICYQDMLVCDKNCLEEGRSEYYNVLSITIERSINHQKKEKCQ</sequence>
<gene>
    <name evidence="1" type="ORF">BpHYR1_045829</name>
</gene>
<dbReference type="AlphaFoldDB" id="A0A3M7RQU7"/>
<keyword evidence="2" id="KW-1185">Reference proteome</keyword>
<protein>
    <submittedName>
        <fullName evidence="1">Uncharacterized protein</fullName>
    </submittedName>
</protein>